<sequence>MGSVKLPTLARRQYPMGVRFNPLYSLGWGMPRMSRISLYDFVDASDTPAVRASVSFFGNPNQMKGATATPIPPSAQSSPYFIASKSRFFATQTNDACLLQVFANTVLINAERYPCHRASTWVLPNNRSRFRLHCFLPGVSLCQQLYCNRT</sequence>
<evidence type="ECO:0000313" key="2">
    <source>
        <dbReference type="Proteomes" id="UP000800094"/>
    </source>
</evidence>
<gene>
    <name evidence="1" type="ORF">BU26DRAFT_276189</name>
</gene>
<proteinExistence type="predicted"/>
<dbReference type="EMBL" id="ML987193">
    <property type="protein sequence ID" value="KAF2251095.1"/>
    <property type="molecule type" value="Genomic_DNA"/>
</dbReference>
<organism evidence="1 2">
    <name type="scientific">Trematosphaeria pertusa</name>
    <dbReference type="NCBI Taxonomy" id="390896"/>
    <lineage>
        <taxon>Eukaryota</taxon>
        <taxon>Fungi</taxon>
        <taxon>Dikarya</taxon>
        <taxon>Ascomycota</taxon>
        <taxon>Pezizomycotina</taxon>
        <taxon>Dothideomycetes</taxon>
        <taxon>Pleosporomycetidae</taxon>
        <taxon>Pleosporales</taxon>
        <taxon>Massarineae</taxon>
        <taxon>Trematosphaeriaceae</taxon>
        <taxon>Trematosphaeria</taxon>
    </lineage>
</organism>
<dbReference type="RefSeq" id="XP_033686099.1">
    <property type="nucleotide sequence ID" value="XM_033821453.1"/>
</dbReference>
<dbReference type="Proteomes" id="UP000800094">
    <property type="component" value="Unassembled WGS sequence"/>
</dbReference>
<reference evidence="1" key="1">
    <citation type="journal article" date="2020" name="Stud. Mycol.">
        <title>101 Dothideomycetes genomes: a test case for predicting lifestyles and emergence of pathogens.</title>
        <authorList>
            <person name="Haridas S."/>
            <person name="Albert R."/>
            <person name="Binder M."/>
            <person name="Bloem J."/>
            <person name="Labutti K."/>
            <person name="Salamov A."/>
            <person name="Andreopoulos B."/>
            <person name="Baker S."/>
            <person name="Barry K."/>
            <person name="Bills G."/>
            <person name="Bluhm B."/>
            <person name="Cannon C."/>
            <person name="Castanera R."/>
            <person name="Culley D."/>
            <person name="Daum C."/>
            <person name="Ezra D."/>
            <person name="Gonzalez J."/>
            <person name="Henrissat B."/>
            <person name="Kuo A."/>
            <person name="Liang C."/>
            <person name="Lipzen A."/>
            <person name="Lutzoni F."/>
            <person name="Magnuson J."/>
            <person name="Mondo S."/>
            <person name="Nolan M."/>
            <person name="Ohm R."/>
            <person name="Pangilinan J."/>
            <person name="Park H.-J."/>
            <person name="Ramirez L."/>
            <person name="Alfaro M."/>
            <person name="Sun H."/>
            <person name="Tritt A."/>
            <person name="Yoshinaga Y."/>
            <person name="Zwiers L.-H."/>
            <person name="Turgeon B."/>
            <person name="Goodwin S."/>
            <person name="Spatafora J."/>
            <person name="Crous P."/>
            <person name="Grigoriev I."/>
        </authorList>
    </citation>
    <scope>NUCLEOTIDE SEQUENCE</scope>
    <source>
        <strain evidence="1">CBS 122368</strain>
    </source>
</reference>
<keyword evidence="2" id="KW-1185">Reference proteome</keyword>
<accession>A0A6A6IKF5</accession>
<name>A0A6A6IKF5_9PLEO</name>
<protein>
    <submittedName>
        <fullName evidence="1">Uncharacterized protein</fullName>
    </submittedName>
</protein>
<dbReference type="GeneID" id="54574783"/>
<evidence type="ECO:0000313" key="1">
    <source>
        <dbReference type="EMBL" id="KAF2251095.1"/>
    </source>
</evidence>
<dbReference type="AlphaFoldDB" id="A0A6A6IKF5"/>